<dbReference type="EMBL" id="LS480641">
    <property type="protein sequence ID" value="SPT17893.1"/>
    <property type="molecule type" value="Genomic_DNA"/>
</dbReference>
<accession>A0A7H4LH05</accession>
<reference evidence="1 2" key="1">
    <citation type="submission" date="2018-05" db="EMBL/GenBank/DDBJ databases">
        <authorList>
            <person name="Thind KAUR A."/>
        </authorList>
    </citation>
    <scope>NUCLEOTIDE SEQUENCE [LARGE SCALE GENOMIC DNA]</scope>
</reference>
<organism evidence="1 2">
    <name type="scientific">Triticum aestivum</name>
    <name type="common">Wheat</name>
    <dbReference type="NCBI Taxonomy" id="4565"/>
    <lineage>
        <taxon>Eukaryota</taxon>
        <taxon>Viridiplantae</taxon>
        <taxon>Streptophyta</taxon>
        <taxon>Embryophyta</taxon>
        <taxon>Tracheophyta</taxon>
        <taxon>Spermatophyta</taxon>
        <taxon>Magnoliopsida</taxon>
        <taxon>Liliopsida</taxon>
        <taxon>Poales</taxon>
        <taxon>Poaceae</taxon>
        <taxon>BOP clade</taxon>
        <taxon>Pooideae</taxon>
        <taxon>Triticodae</taxon>
        <taxon>Triticeae</taxon>
        <taxon>Triticinae</taxon>
        <taxon>Triticum</taxon>
    </lineage>
</organism>
<dbReference type="Proteomes" id="UP000280104">
    <property type="component" value="Chromosome II"/>
</dbReference>
<sequence length="328" mass="37372">MRTMVGAGQSNAYVAEVRTPETSPGKQCKLQASNQAHFRQVSRQNLVRVATKHIFRTVYRRCRRDRRLHAAAIMAAALRPLLRWHAVLPPSSMLRALFPVPYSKAAARPPAVCHAPLPPPLLREVTPRRAPPIPKGEPHRCTAVQSTMSDSTKSLLDKLKDLKDSKKPLDDMEKNIKERREMIKKALHDSRVANAMFRVRLDGLRKLLAKIRDGREDSARINAIYRRLEDDYDKDWAIHESKGRLIDEQMKMLRKEGDDYINALREYHELQISILKHAEEVEEAEKVEEVESMEKVEEVENMEKVKKVAKVCAAAGLMGGLLVILGKI</sequence>
<gene>
    <name evidence="1" type="ORF">CAMPLR22A2D_LOCUS2503</name>
</gene>
<name>A0A7H4LH05_WHEAT</name>
<protein>
    <submittedName>
        <fullName evidence="1">Uncharacterized protein</fullName>
    </submittedName>
</protein>
<evidence type="ECO:0000313" key="1">
    <source>
        <dbReference type="EMBL" id="SPT17893.1"/>
    </source>
</evidence>
<evidence type="ECO:0000313" key="2">
    <source>
        <dbReference type="Proteomes" id="UP000280104"/>
    </source>
</evidence>
<proteinExistence type="predicted"/>
<dbReference type="AlphaFoldDB" id="A0A7H4LH05"/>